<dbReference type="WBParaSite" id="L893_g25588.t1">
    <property type="protein sequence ID" value="L893_g25588.t1"/>
    <property type="gene ID" value="L893_g25588"/>
</dbReference>
<accession>A0A1I7ZE00</accession>
<feature type="transmembrane region" description="Helical" evidence="2">
    <location>
        <begin position="259"/>
        <end position="279"/>
    </location>
</feature>
<sequence>MDGVPYLFCDAVFASLKSLHPACEEVTKLDLKNNSCWLTTALNHRDKGLTLDLAVDLTPKGICYHFTQYRTDGVTDYSFDEVQKTNRKYLRIDSVKITDGNANILGLKSFPVNERSMKKISNYIRPAFSRCSVVLSLPNYTYNELHWKTLAPLEECVYEDIEITDYCDAAITFLMKQLHKESLSRVNIKFPCPDELRSSLEEFYAEHDRSVLGAINIYYHRESPSSLAIKRRLNDITQRLEDLKEDLQKNLVDREKTKVFITGLLLLLLCFVVFALEYFQYL</sequence>
<organism evidence="3 4">
    <name type="scientific">Steinernema glaseri</name>
    <dbReference type="NCBI Taxonomy" id="37863"/>
    <lineage>
        <taxon>Eukaryota</taxon>
        <taxon>Metazoa</taxon>
        <taxon>Ecdysozoa</taxon>
        <taxon>Nematoda</taxon>
        <taxon>Chromadorea</taxon>
        <taxon>Rhabditida</taxon>
        <taxon>Tylenchina</taxon>
        <taxon>Panagrolaimomorpha</taxon>
        <taxon>Strongyloidoidea</taxon>
        <taxon>Steinernematidae</taxon>
        <taxon>Steinernema</taxon>
    </lineage>
</organism>
<protein>
    <submittedName>
        <fullName evidence="4">Recep_L_domain domain-containing protein</fullName>
    </submittedName>
</protein>
<dbReference type="Proteomes" id="UP000095287">
    <property type="component" value="Unplaced"/>
</dbReference>
<proteinExistence type="predicted"/>
<evidence type="ECO:0000313" key="3">
    <source>
        <dbReference type="Proteomes" id="UP000095287"/>
    </source>
</evidence>
<keyword evidence="2" id="KW-0812">Transmembrane</keyword>
<keyword evidence="2" id="KW-0472">Membrane</keyword>
<keyword evidence="2" id="KW-1133">Transmembrane helix</keyword>
<evidence type="ECO:0000256" key="1">
    <source>
        <dbReference type="SAM" id="Coils"/>
    </source>
</evidence>
<name>A0A1I7ZE00_9BILA</name>
<reference evidence="4" key="1">
    <citation type="submission" date="2016-11" db="UniProtKB">
        <authorList>
            <consortium name="WormBaseParasite"/>
        </authorList>
    </citation>
    <scope>IDENTIFICATION</scope>
</reference>
<evidence type="ECO:0000313" key="4">
    <source>
        <dbReference type="WBParaSite" id="L893_g25588.t1"/>
    </source>
</evidence>
<keyword evidence="1" id="KW-0175">Coiled coil</keyword>
<keyword evidence="3" id="KW-1185">Reference proteome</keyword>
<feature type="coiled-coil region" evidence="1">
    <location>
        <begin position="226"/>
        <end position="257"/>
    </location>
</feature>
<dbReference type="AlphaFoldDB" id="A0A1I7ZE00"/>
<evidence type="ECO:0000256" key="2">
    <source>
        <dbReference type="SAM" id="Phobius"/>
    </source>
</evidence>